<dbReference type="EMBL" id="CP037423">
    <property type="protein sequence ID" value="QDV40646.1"/>
    <property type="molecule type" value="Genomic_DNA"/>
</dbReference>
<organism evidence="1 2">
    <name type="scientific">Stieleria neptunia</name>
    <dbReference type="NCBI Taxonomy" id="2527979"/>
    <lineage>
        <taxon>Bacteria</taxon>
        <taxon>Pseudomonadati</taxon>
        <taxon>Planctomycetota</taxon>
        <taxon>Planctomycetia</taxon>
        <taxon>Pirellulales</taxon>
        <taxon>Pirellulaceae</taxon>
        <taxon>Stieleria</taxon>
    </lineage>
</organism>
<reference evidence="1 2" key="1">
    <citation type="submission" date="2019-03" db="EMBL/GenBank/DDBJ databases">
        <title>Deep-cultivation of Planctomycetes and their phenomic and genomic characterization uncovers novel biology.</title>
        <authorList>
            <person name="Wiegand S."/>
            <person name="Jogler M."/>
            <person name="Boedeker C."/>
            <person name="Pinto D."/>
            <person name="Vollmers J."/>
            <person name="Rivas-Marin E."/>
            <person name="Kohn T."/>
            <person name="Peeters S.H."/>
            <person name="Heuer A."/>
            <person name="Rast P."/>
            <person name="Oberbeckmann S."/>
            <person name="Bunk B."/>
            <person name="Jeske O."/>
            <person name="Meyerdierks A."/>
            <person name="Storesund J.E."/>
            <person name="Kallscheuer N."/>
            <person name="Luecker S."/>
            <person name="Lage O.M."/>
            <person name="Pohl T."/>
            <person name="Merkel B.J."/>
            <person name="Hornburger P."/>
            <person name="Mueller R.-W."/>
            <person name="Bruemmer F."/>
            <person name="Labrenz M."/>
            <person name="Spormann A.M."/>
            <person name="Op den Camp H."/>
            <person name="Overmann J."/>
            <person name="Amann R."/>
            <person name="Jetten M.S.M."/>
            <person name="Mascher T."/>
            <person name="Medema M.H."/>
            <person name="Devos D.P."/>
            <person name="Kaster A.-K."/>
            <person name="Ovreas L."/>
            <person name="Rohde M."/>
            <person name="Galperin M.Y."/>
            <person name="Jogler C."/>
        </authorList>
    </citation>
    <scope>NUCLEOTIDE SEQUENCE [LARGE SCALE GENOMIC DNA]</scope>
    <source>
        <strain evidence="1 2">Enr13</strain>
    </source>
</reference>
<dbReference type="KEGG" id="snep:Enr13x_04800"/>
<keyword evidence="2" id="KW-1185">Reference proteome</keyword>
<gene>
    <name evidence="1" type="ORF">Enr13x_04800</name>
</gene>
<evidence type="ECO:0000313" key="1">
    <source>
        <dbReference type="EMBL" id="QDV40646.1"/>
    </source>
</evidence>
<evidence type="ECO:0000313" key="2">
    <source>
        <dbReference type="Proteomes" id="UP000319004"/>
    </source>
</evidence>
<accession>A0A518HIG7</accession>
<dbReference type="Proteomes" id="UP000319004">
    <property type="component" value="Chromosome"/>
</dbReference>
<sequence length="51" mass="5761">MAKKLDQILVVDVESTCWDGPDVPATRHRPRRVASVSLAYVKMLAIYFELA</sequence>
<name>A0A518HIG7_9BACT</name>
<dbReference type="AlphaFoldDB" id="A0A518HIG7"/>
<proteinExistence type="predicted"/>
<protein>
    <submittedName>
        <fullName evidence="1">Uncharacterized protein</fullName>
    </submittedName>
</protein>